<dbReference type="Proteomes" id="UP001162131">
    <property type="component" value="Unassembled WGS sequence"/>
</dbReference>
<dbReference type="InterPro" id="IPR006212">
    <property type="entry name" value="Furin_repeat"/>
</dbReference>
<organism evidence="2 3">
    <name type="scientific">Blepharisma stoltei</name>
    <dbReference type="NCBI Taxonomy" id="1481888"/>
    <lineage>
        <taxon>Eukaryota</taxon>
        <taxon>Sar</taxon>
        <taxon>Alveolata</taxon>
        <taxon>Ciliophora</taxon>
        <taxon>Postciliodesmatophora</taxon>
        <taxon>Heterotrichea</taxon>
        <taxon>Heterotrichida</taxon>
        <taxon>Blepharismidae</taxon>
        <taxon>Blepharisma</taxon>
    </lineage>
</organism>
<proteinExistence type="predicted"/>
<dbReference type="SUPFAM" id="SSF57184">
    <property type="entry name" value="Growth factor receptor domain"/>
    <property type="match status" value="3"/>
</dbReference>
<accession>A0AAU9IJ02</accession>
<reference evidence="2" key="1">
    <citation type="submission" date="2021-09" db="EMBL/GenBank/DDBJ databases">
        <authorList>
            <consortium name="AG Swart"/>
            <person name="Singh M."/>
            <person name="Singh A."/>
            <person name="Seah K."/>
            <person name="Emmerich C."/>
        </authorList>
    </citation>
    <scope>NUCLEOTIDE SEQUENCE</scope>
    <source>
        <strain evidence="2">ATCC30299</strain>
    </source>
</reference>
<gene>
    <name evidence="2" type="ORF">BSTOLATCC_MIC2816</name>
</gene>
<evidence type="ECO:0000313" key="2">
    <source>
        <dbReference type="EMBL" id="CAG9311114.1"/>
    </source>
</evidence>
<keyword evidence="3" id="KW-1185">Reference proteome</keyword>
<feature type="signal peptide" evidence="1">
    <location>
        <begin position="1"/>
        <end position="21"/>
    </location>
</feature>
<name>A0AAU9IJ02_9CILI</name>
<dbReference type="SMART" id="SM00261">
    <property type="entry name" value="FU"/>
    <property type="match status" value="3"/>
</dbReference>
<evidence type="ECO:0000313" key="3">
    <source>
        <dbReference type="Proteomes" id="UP001162131"/>
    </source>
</evidence>
<dbReference type="EMBL" id="CAJZBQ010000003">
    <property type="protein sequence ID" value="CAG9311114.1"/>
    <property type="molecule type" value="Genomic_DNA"/>
</dbReference>
<comment type="caution">
    <text evidence="2">The sequence shown here is derived from an EMBL/GenBank/DDBJ whole genome shotgun (WGS) entry which is preliminary data.</text>
</comment>
<evidence type="ECO:0000256" key="1">
    <source>
        <dbReference type="SAM" id="SignalP"/>
    </source>
</evidence>
<sequence>MQERFAIILLWLGFSIQSLASQDHHEIPKYFLRSLAGPNNGIYDPLKISLEVDESSFQNTQSDKAVKEAAATTASIFLDLVLSQPSKEAIKLGEKIQCDDFLIRQIVKSQGINADFAWHITYSNKSEKEMATIKKCENGSQLLAVSIAINLEKFLKLETVSQVKFLSSALANIIFEDDLIRNQLLSEIEDYLQHLTEYSASECITNCFSCLSDTICSICDTNYYLNANGTQCCLVKSCGTCTNPNQCDSCPNRYYLSNNGQCLPCLDQNCAQCTSTACTECYSEFYVTGNEYCNQCPQGCALCEASAPKYNPVCSQCWDPENSHMVNGLCSCIKPNQVYSIDWGDKCVCNTGFYQDSNGNCQTCGLGCMFCSSVSRCQTCYDFNNMAINSDGTCSCTNSFLHFDTTTNTCSCPNSQYLNERTNFCEPCQIGCASCYSQANCYECVNNNILTIQGGYCVCLDNTKVYDNTTSSCVPCPTGQYAQEGECMPCQSGCTCSGSNECEACLPGLHLSANSDNCVCDEAFTIFNPTKGSCASCDPSQPACDNNCILGCEVCSDYQTCKKCFGDEELVNGVCICKDHTKTFNPTKKGCTGVSSAKGLALVWILTLYVAI</sequence>
<feature type="chain" id="PRO_5043314150" evidence="1">
    <location>
        <begin position="22"/>
        <end position="612"/>
    </location>
</feature>
<dbReference type="InterPro" id="IPR009030">
    <property type="entry name" value="Growth_fac_rcpt_cys_sf"/>
</dbReference>
<protein>
    <submittedName>
        <fullName evidence="2">Uncharacterized protein</fullName>
    </submittedName>
</protein>
<dbReference type="AlphaFoldDB" id="A0AAU9IJ02"/>
<keyword evidence="1" id="KW-0732">Signal</keyword>